<dbReference type="PROSITE" id="PS50110">
    <property type="entry name" value="RESPONSE_REGULATORY"/>
    <property type="match status" value="1"/>
</dbReference>
<dbReference type="InterPro" id="IPR001789">
    <property type="entry name" value="Sig_transdc_resp-reg_receiver"/>
</dbReference>
<evidence type="ECO:0000256" key="3">
    <source>
        <dbReference type="ARBA" id="ARBA00023125"/>
    </source>
</evidence>
<keyword evidence="3" id="KW-0238">DNA-binding</keyword>
<dbReference type="InterPro" id="IPR016032">
    <property type="entry name" value="Sig_transdc_resp-reg_C-effctor"/>
</dbReference>
<dbReference type="CDD" id="cd17535">
    <property type="entry name" value="REC_NarL-like"/>
    <property type="match status" value="1"/>
</dbReference>
<proteinExistence type="predicted"/>
<dbReference type="SMART" id="SM00448">
    <property type="entry name" value="REC"/>
    <property type="match status" value="1"/>
</dbReference>
<accession>A0A5N0TNY6</accession>
<organism evidence="8 9">
    <name type="scientific">Microbacterium caowuchunii</name>
    <dbReference type="NCBI Taxonomy" id="2614638"/>
    <lineage>
        <taxon>Bacteria</taxon>
        <taxon>Bacillati</taxon>
        <taxon>Actinomycetota</taxon>
        <taxon>Actinomycetes</taxon>
        <taxon>Micrococcales</taxon>
        <taxon>Microbacteriaceae</taxon>
        <taxon>Microbacterium</taxon>
    </lineage>
</organism>
<dbReference type="RefSeq" id="WP_150891796.1">
    <property type="nucleotide sequence ID" value="NZ_VYUY01000003.1"/>
</dbReference>
<evidence type="ECO:0000259" key="6">
    <source>
        <dbReference type="PROSITE" id="PS50043"/>
    </source>
</evidence>
<dbReference type="InterPro" id="IPR058245">
    <property type="entry name" value="NreC/VraR/RcsB-like_REC"/>
</dbReference>
<evidence type="ECO:0000313" key="9">
    <source>
        <dbReference type="Proteomes" id="UP000326838"/>
    </source>
</evidence>
<evidence type="ECO:0000256" key="1">
    <source>
        <dbReference type="ARBA" id="ARBA00022553"/>
    </source>
</evidence>
<dbReference type="InterPro" id="IPR011006">
    <property type="entry name" value="CheY-like_superfamily"/>
</dbReference>
<dbReference type="SMART" id="SM00421">
    <property type="entry name" value="HTH_LUXR"/>
    <property type="match status" value="1"/>
</dbReference>
<name>A0A5N0TNY6_9MICO</name>
<evidence type="ECO:0000256" key="4">
    <source>
        <dbReference type="ARBA" id="ARBA00023163"/>
    </source>
</evidence>
<dbReference type="PANTHER" id="PTHR43214">
    <property type="entry name" value="TWO-COMPONENT RESPONSE REGULATOR"/>
    <property type="match status" value="1"/>
</dbReference>
<feature type="domain" description="HTH luxR-type" evidence="6">
    <location>
        <begin position="140"/>
        <end position="205"/>
    </location>
</feature>
<keyword evidence="9" id="KW-1185">Reference proteome</keyword>
<protein>
    <submittedName>
        <fullName evidence="8">Response regulator transcription factor</fullName>
    </submittedName>
</protein>
<evidence type="ECO:0000256" key="2">
    <source>
        <dbReference type="ARBA" id="ARBA00023015"/>
    </source>
</evidence>
<dbReference type="GO" id="GO:0003677">
    <property type="term" value="F:DNA binding"/>
    <property type="evidence" value="ECO:0007669"/>
    <property type="project" value="UniProtKB-KW"/>
</dbReference>
<dbReference type="GO" id="GO:0006355">
    <property type="term" value="P:regulation of DNA-templated transcription"/>
    <property type="evidence" value="ECO:0007669"/>
    <property type="project" value="InterPro"/>
</dbReference>
<comment type="caution">
    <text evidence="8">The sequence shown here is derived from an EMBL/GenBank/DDBJ whole genome shotgun (WGS) entry which is preliminary data.</text>
</comment>
<dbReference type="CDD" id="cd06170">
    <property type="entry name" value="LuxR_C_like"/>
    <property type="match status" value="1"/>
</dbReference>
<dbReference type="InterPro" id="IPR000792">
    <property type="entry name" value="Tscrpt_reg_LuxR_C"/>
</dbReference>
<dbReference type="Gene3D" id="3.40.50.2300">
    <property type="match status" value="1"/>
</dbReference>
<evidence type="ECO:0000313" key="8">
    <source>
        <dbReference type="EMBL" id="KAA9136024.1"/>
    </source>
</evidence>
<feature type="domain" description="Response regulatory" evidence="7">
    <location>
        <begin position="3"/>
        <end position="117"/>
    </location>
</feature>
<dbReference type="PRINTS" id="PR00038">
    <property type="entry name" value="HTHLUXR"/>
</dbReference>
<dbReference type="Pfam" id="PF00072">
    <property type="entry name" value="Response_reg"/>
    <property type="match status" value="1"/>
</dbReference>
<dbReference type="GO" id="GO:0000160">
    <property type="term" value="P:phosphorelay signal transduction system"/>
    <property type="evidence" value="ECO:0007669"/>
    <property type="project" value="InterPro"/>
</dbReference>
<dbReference type="Proteomes" id="UP000326838">
    <property type="component" value="Unassembled WGS sequence"/>
</dbReference>
<dbReference type="SUPFAM" id="SSF46894">
    <property type="entry name" value="C-terminal effector domain of the bipartite response regulators"/>
    <property type="match status" value="1"/>
</dbReference>
<sequence>MIRIFVVDEQEIVRLGITNLTTTARDLEVVGEAGTARHAITRIAATSPDVVVLDVRLPDGNGMDICRIIRSERPRTRCLVFTADDRAYLGAIMAGASGYVLKSVRSDVFVGAIRRIAAGENLLPNVAELPTPGITHTPHDARQEPVLTTRQEQILRLLAEGMTNRQIGEQLTLSEKTIKNNVSVLLAKLGLERRTQAAVYGATHAPVPVDTPQPTRS</sequence>
<dbReference type="Pfam" id="PF00196">
    <property type="entry name" value="GerE"/>
    <property type="match status" value="1"/>
</dbReference>
<feature type="modified residue" description="4-aspartylphosphate" evidence="5">
    <location>
        <position position="54"/>
    </location>
</feature>
<dbReference type="AlphaFoldDB" id="A0A5N0TNY6"/>
<keyword evidence="2" id="KW-0805">Transcription regulation</keyword>
<reference evidence="9" key="1">
    <citation type="submission" date="2019-09" db="EMBL/GenBank/DDBJ databases">
        <title>Mumia zhuanghuii sp. nov. isolated from the intestinal contents of plateau pika (Ochotona curzoniae) in the Qinghai-Tibet plateau of China.</title>
        <authorList>
            <person name="Tian Z."/>
        </authorList>
    </citation>
    <scope>NUCLEOTIDE SEQUENCE [LARGE SCALE GENOMIC DNA]</scope>
    <source>
        <strain evidence="9">L-033</strain>
    </source>
</reference>
<evidence type="ECO:0000259" key="7">
    <source>
        <dbReference type="PROSITE" id="PS50110"/>
    </source>
</evidence>
<keyword evidence="1 5" id="KW-0597">Phosphoprotein</keyword>
<evidence type="ECO:0000256" key="5">
    <source>
        <dbReference type="PROSITE-ProRule" id="PRU00169"/>
    </source>
</evidence>
<dbReference type="EMBL" id="VYUY01000003">
    <property type="protein sequence ID" value="KAA9136024.1"/>
    <property type="molecule type" value="Genomic_DNA"/>
</dbReference>
<dbReference type="PANTHER" id="PTHR43214:SF24">
    <property type="entry name" value="TRANSCRIPTIONAL REGULATORY PROTEIN NARL-RELATED"/>
    <property type="match status" value="1"/>
</dbReference>
<dbReference type="PROSITE" id="PS50043">
    <property type="entry name" value="HTH_LUXR_2"/>
    <property type="match status" value="1"/>
</dbReference>
<keyword evidence="4" id="KW-0804">Transcription</keyword>
<dbReference type="SUPFAM" id="SSF52172">
    <property type="entry name" value="CheY-like"/>
    <property type="match status" value="1"/>
</dbReference>
<gene>
    <name evidence="8" type="ORF">F6B40_01840</name>
</gene>
<dbReference type="InterPro" id="IPR039420">
    <property type="entry name" value="WalR-like"/>
</dbReference>